<dbReference type="SUPFAM" id="SSF48295">
    <property type="entry name" value="TrpR-like"/>
    <property type="match status" value="1"/>
</dbReference>
<comment type="similarity">
    <text evidence="1 8 11">Belongs to the DnaA family.</text>
</comment>
<evidence type="ECO:0000256" key="4">
    <source>
        <dbReference type="ARBA" id="ARBA00022741"/>
    </source>
</evidence>
<feature type="binding site" evidence="8">
    <location>
        <position position="150"/>
    </location>
    <ligand>
        <name>ATP</name>
        <dbReference type="ChEBI" id="CHEBI:30616"/>
    </ligand>
</feature>
<comment type="caution">
    <text evidence="14">The sequence shown here is derived from an EMBL/GenBank/DDBJ whole genome shotgun (WGS) entry which is preliminary data.</text>
</comment>
<dbReference type="Pfam" id="PF08299">
    <property type="entry name" value="Bac_DnaA_C"/>
    <property type="match status" value="1"/>
</dbReference>
<dbReference type="GO" id="GO:0008289">
    <property type="term" value="F:lipid binding"/>
    <property type="evidence" value="ECO:0007669"/>
    <property type="project" value="UniProtKB-KW"/>
</dbReference>
<evidence type="ECO:0000256" key="7">
    <source>
        <dbReference type="ARBA" id="ARBA00023125"/>
    </source>
</evidence>
<comment type="subcellular location">
    <subcellularLocation>
        <location evidence="8">Cytoplasm</location>
    </subcellularLocation>
</comment>
<evidence type="ECO:0000256" key="6">
    <source>
        <dbReference type="ARBA" id="ARBA00023121"/>
    </source>
</evidence>
<evidence type="ECO:0000256" key="5">
    <source>
        <dbReference type="ARBA" id="ARBA00022840"/>
    </source>
</evidence>
<reference evidence="14 15" key="1">
    <citation type="submission" date="2019-08" db="EMBL/GenBank/DDBJ databases">
        <title>In-depth cultivation of the pig gut microbiome towards novel bacterial diversity and tailored functional studies.</title>
        <authorList>
            <person name="Wylensek D."/>
            <person name="Hitch T.C.A."/>
            <person name="Clavel T."/>
        </authorList>
    </citation>
    <scope>NUCLEOTIDE SEQUENCE [LARGE SCALE GENOMIC DNA]</scope>
    <source>
        <strain evidence="14 15">NM-380-WT-3C1</strain>
    </source>
</reference>
<dbReference type="InterPro" id="IPR010921">
    <property type="entry name" value="Trp_repressor/repl_initiator"/>
</dbReference>
<sequence>MLKDYYLEALEETQKSLQKGKQIWLTNASFLKEGNNSITLAFPSKMYLTNFNNFCKSELQSKIDSLTGSHIDIETIIGEADFSSVEEDDKKEVEEEEIQRKNSYLNPIYTFENFIPCENTNFAYNAAKAIAMNPGINYNPCLIYGGVGLGKTHLLQSVGNYIEKENPKKKVIYVTAETFTNDFINSLQQKNASSFRIKYRKADVLLIDDIHFLQEKISTQEELFHTFNDLYEANKQIIFTCDRPISELKGFTDRLKSRFTRGLNLNLTAPDYETRVAILKKKCEAQNVRIFDSVISYMAENIKTNVRDLEGSLTTLIAYSKLIKTNITLEIAQEQLKNLISAPMASEQDISISTIVKEVASYYNVEISEIKGKKRTAIIKDARNLAIYLTRKITQYSTTEIGNYFDRDHSTITHSIDKVDQERKQNSDIAAALDSLENTIKSKSK</sequence>
<comment type="function">
    <text evidence="8 10">Plays an essential role in the initiation and regulation of chromosomal replication. ATP-DnaA binds to the origin of replication (oriC) to initiate formation of the DNA replication initiation complex once per cell cycle. Binds the DnaA box (a 9 base pair repeat at the origin) and separates the double-stranded (ds)DNA. Forms a right-handed helical filament on oriC DNA; dsDNA binds to the exterior of the filament while single-stranded (ss)DNA is stabiized in the filament's interior. The ATP-DnaA-oriC complex binds and stabilizes one strand of the AT-rich DNA unwinding element (DUE), permitting loading of DNA polymerase. After initiation quickly degrades to an ADP-DnaA complex that is not apt for DNA replication. Binds acidic phospholipids.</text>
</comment>
<dbReference type="PRINTS" id="PR00051">
    <property type="entry name" value="DNAA"/>
</dbReference>
<keyword evidence="5 8" id="KW-0067">ATP-binding</keyword>
<dbReference type="SUPFAM" id="SSF52540">
    <property type="entry name" value="P-loop containing nucleoside triphosphate hydrolases"/>
    <property type="match status" value="1"/>
</dbReference>
<keyword evidence="2 8" id="KW-0963">Cytoplasm</keyword>
<dbReference type="InterPro" id="IPR020591">
    <property type="entry name" value="Chromosome_initiator_DnaA-like"/>
</dbReference>
<dbReference type="PANTHER" id="PTHR30050:SF2">
    <property type="entry name" value="CHROMOSOMAL REPLICATION INITIATOR PROTEIN DNAA"/>
    <property type="match status" value="1"/>
</dbReference>
<dbReference type="PANTHER" id="PTHR30050">
    <property type="entry name" value="CHROMOSOMAL REPLICATION INITIATOR PROTEIN DNAA"/>
    <property type="match status" value="1"/>
</dbReference>
<dbReference type="InterPro" id="IPR018312">
    <property type="entry name" value="Chromosome_initiator_DnaA_CS"/>
</dbReference>
<feature type="region of interest" description="Domain I, interacts with DnaA modulators" evidence="8">
    <location>
        <begin position="1"/>
        <end position="95"/>
    </location>
</feature>
<feature type="domain" description="Chromosomal replication initiator DnaA C-terminal" evidence="13">
    <location>
        <begin position="351"/>
        <end position="419"/>
    </location>
</feature>
<proteinExistence type="inferred from homology"/>
<dbReference type="CDD" id="cd06571">
    <property type="entry name" value="Bac_DnaA_C"/>
    <property type="match status" value="1"/>
</dbReference>
<evidence type="ECO:0000256" key="9">
    <source>
        <dbReference type="NCBIfam" id="TIGR00362"/>
    </source>
</evidence>
<keyword evidence="7 8" id="KW-0238">DNA-binding</keyword>
<dbReference type="SMART" id="SM00760">
    <property type="entry name" value="Bac_DnaA_C"/>
    <property type="match status" value="1"/>
</dbReference>
<dbReference type="NCBIfam" id="TIGR00362">
    <property type="entry name" value="DnaA"/>
    <property type="match status" value="1"/>
</dbReference>
<dbReference type="GO" id="GO:0005524">
    <property type="term" value="F:ATP binding"/>
    <property type="evidence" value="ECO:0007669"/>
    <property type="project" value="UniProtKB-UniRule"/>
</dbReference>
<feature type="binding site" evidence="8">
    <location>
        <position position="151"/>
    </location>
    <ligand>
        <name>ATP</name>
        <dbReference type="ChEBI" id="CHEBI:30616"/>
    </ligand>
</feature>
<dbReference type="InterPro" id="IPR003593">
    <property type="entry name" value="AAA+_ATPase"/>
</dbReference>
<feature type="region of interest" description="Domain IV, binds dsDNA" evidence="8">
    <location>
        <begin position="321"/>
        <end position="445"/>
    </location>
</feature>
<evidence type="ECO:0000256" key="3">
    <source>
        <dbReference type="ARBA" id="ARBA00022705"/>
    </source>
</evidence>
<organism evidence="14 15">
    <name type="scientific">Bullifex porci</name>
    <dbReference type="NCBI Taxonomy" id="2606638"/>
    <lineage>
        <taxon>Bacteria</taxon>
        <taxon>Pseudomonadati</taxon>
        <taxon>Spirochaetota</taxon>
        <taxon>Spirochaetia</taxon>
        <taxon>Spirochaetales</taxon>
        <taxon>Spirochaetaceae</taxon>
        <taxon>Bullifex</taxon>
    </lineage>
</organism>
<keyword evidence="3 8" id="KW-0235">DNA replication</keyword>
<dbReference type="PROSITE" id="PS01008">
    <property type="entry name" value="DNAA"/>
    <property type="match status" value="1"/>
</dbReference>
<dbReference type="GO" id="GO:0006275">
    <property type="term" value="P:regulation of DNA replication"/>
    <property type="evidence" value="ECO:0007669"/>
    <property type="project" value="UniProtKB-UniRule"/>
</dbReference>
<evidence type="ECO:0000313" key="15">
    <source>
        <dbReference type="Proteomes" id="UP000460549"/>
    </source>
</evidence>
<evidence type="ECO:0000259" key="13">
    <source>
        <dbReference type="SMART" id="SM00760"/>
    </source>
</evidence>
<dbReference type="InterPro" id="IPR027417">
    <property type="entry name" value="P-loop_NTPase"/>
</dbReference>
<dbReference type="SMART" id="SM00382">
    <property type="entry name" value="AAA"/>
    <property type="match status" value="1"/>
</dbReference>
<dbReference type="InterPro" id="IPR013159">
    <property type="entry name" value="DnaA_C"/>
</dbReference>
<dbReference type="Gene3D" id="1.10.1750.10">
    <property type="match status" value="1"/>
</dbReference>
<feature type="binding site" evidence="8">
    <location>
        <position position="152"/>
    </location>
    <ligand>
        <name>ATP</name>
        <dbReference type="ChEBI" id="CHEBI:30616"/>
    </ligand>
</feature>
<evidence type="ECO:0000256" key="11">
    <source>
        <dbReference type="RuleBase" id="RU004227"/>
    </source>
</evidence>
<dbReference type="FunFam" id="3.40.50.300:FF:000668">
    <property type="entry name" value="Chromosomal replication initiator protein DnaA"/>
    <property type="match status" value="1"/>
</dbReference>
<accession>A0A7X2TRQ4</accession>
<dbReference type="GO" id="GO:0003688">
    <property type="term" value="F:DNA replication origin binding"/>
    <property type="evidence" value="ECO:0007669"/>
    <property type="project" value="UniProtKB-UniRule"/>
</dbReference>
<evidence type="ECO:0000256" key="8">
    <source>
        <dbReference type="HAMAP-Rule" id="MF_00377"/>
    </source>
</evidence>
<comment type="caution">
    <text evidence="8">Lacks conserved residue(s) required for the propagation of feature annotation.</text>
</comment>
<dbReference type="Proteomes" id="UP000460549">
    <property type="component" value="Unassembled WGS sequence"/>
</dbReference>
<dbReference type="InterPro" id="IPR001957">
    <property type="entry name" value="Chromosome_initiator_DnaA"/>
</dbReference>
<name>A0A7X2TRQ4_9SPIO</name>
<keyword evidence="15" id="KW-1185">Reference proteome</keyword>
<gene>
    <name evidence="8 14" type="primary">dnaA</name>
    <name evidence="14" type="ORF">FYJ80_05425</name>
</gene>
<feature type="domain" description="AAA+ ATPase" evidence="12">
    <location>
        <begin position="137"/>
        <end position="269"/>
    </location>
</feature>
<dbReference type="RefSeq" id="WP_154425188.1">
    <property type="nucleotide sequence ID" value="NZ_VUNN01000008.1"/>
</dbReference>
<comment type="domain">
    <text evidence="8">Domain I is involved in oligomerization and binding regulators, domain II is flexibile and of varying length in different bacteria, domain III forms the AAA+ region, while domain IV binds dsDNA.</text>
</comment>
<evidence type="ECO:0000256" key="10">
    <source>
        <dbReference type="RuleBase" id="RU000577"/>
    </source>
</evidence>
<keyword evidence="6 8" id="KW-0446">Lipid-binding</keyword>
<dbReference type="GO" id="GO:0005737">
    <property type="term" value="C:cytoplasm"/>
    <property type="evidence" value="ECO:0007669"/>
    <property type="project" value="UniProtKB-SubCell"/>
</dbReference>
<dbReference type="Gene3D" id="1.10.8.60">
    <property type="match status" value="1"/>
</dbReference>
<dbReference type="HAMAP" id="MF_00377">
    <property type="entry name" value="DnaA_bact"/>
    <property type="match status" value="1"/>
</dbReference>
<feature type="binding site" evidence="8">
    <location>
        <position position="148"/>
    </location>
    <ligand>
        <name>ATP</name>
        <dbReference type="ChEBI" id="CHEBI:30616"/>
    </ligand>
</feature>
<dbReference type="GO" id="GO:0006270">
    <property type="term" value="P:DNA replication initiation"/>
    <property type="evidence" value="ECO:0007669"/>
    <property type="project" value="UniProtKB-UniRule"/>
</dbReference>
<dbReference type="GO" id="GO:0005886">
    <property type="term" value="C:plasma membrane"/>
    <property type="evidence" value="ECO:0007669"/>
    <property type="project" value="TreeGrafter"/>
</dbReference>
<dbReference type="CDD" id="cd00009">
    <property type="entry name" value="AAA"/>
    <property type="match status" value="1"/>
</dbReference>
<evidence type="ECO:0000256" key="1">
    <source>
        <dbReference type="ARBA" id="ARBA00006583"/>
    </source>
</evidence>
<dbReference type="AlphaFoldDB" id="A0A7X2TRQ4"/>
<dbReference type="InterPro" id="IPR013317">
    <property type="entry name" value="DnaA_dom"/>
</dbReference>
<comment type="subunit">
    <text evidence="8">Oligomerizes as a right-handed, spiral filament on DNA at oriC.</text>
</comment>
<keyword evidence="4 8" id="KW-0547">Nucleotide-binding</keyword>
<dbReference type="Gene3D" id="3.40.50.300">
    <property type="entry name" value="P-loop containing nucleotide triphosphate hydrolases"/>
    <property type="match status" value="1"/>
</dbReference>
<evidence type="ECO:0000313" key="14">
    <source>
        <dbReference type="EMBL" id="MSU06218.1"/>
    </source>
</evidence>
<dbReference type="Pfam" id="PF00308">
    <property type="entry name" value="Bac_DnaA"/>
    <property type="match status" value="1"/>
</dbReference>
<feature type="region of interest" description="Domain III, AAA+ region" evidence="8">
    <location>
        <begin position="104"/>
        <end position="320"/>
    </location>
</feature>
<evidence type="ECO:0000259" key="12">
    <source>
        <dbReference type="SMART" id="SM00382"/>
    </source>
</evidence>
<protein>
    <recommendedName>
        <fullName evidence="8 9">Chromosomal replication initiator protein DnaA</fullName>
    </recommendedName>
</protein>
<evidence type="ECO:0000256" key="2">
    <source>
        <dbReference type="ARBA" id="ARBA00022490"/>
    </source>
</evidence>
<dbReference type="EMBL" id="VUNN01000008">
    <property type="protein sequence ID" value="MSU06218.1"/>
    <property type="molecule type" value="Genomic_DNA"/>
</dbReference>